<feature type="region of interest" description="Disordered" evidence="1">
    <location>
        <begin position="1"/>
        <end position="20"/>
    </location>
</feature>
<dbReference type="Proteomes" id="UP001221142">
    <property type="component" value="Unassembled WGS sequence"/>
</dbReference>
<organism evidence="2 3">
    <name type="scientific">Roridomyces roridus</name>
    <dbReference type="NCBI Taxonomy" id="1738132"/>
    <lineage>
        <taxon>Eukaryota</taxon>
        <taxon>Fungi</taxon>
        <taxon>Dikarya</taxon>
        <taxon>Basidiomycota</taxon>
        <taxon>Agaricomycotina</taxon>
        <taxon>Agaricomycetes</taxon>
        <taxon>Agaricomycetidae</taxon>
        <taxon>Agaricales</taxon>
        <taxon>Marasmiineae</taxon>
        <taxon>Mycenaceae</taxon>
        <taxon>Roridomyces</taxon>
    </lineage>
</organism>
<dbReference type="AlphaFoldDB" id="A0AAD7BKP8"/>
<evidence type="ECO:0000256" key="1">
    <source>
        <dbReference type="SAM" id="MobiDB-lite"/>
    </source>
</evidence>
<sequence>MDFQPPLRITPHSSKGLSTKATEKRLESFLGDFSDRATAAHSGQTTASVQVQKLVDALKEEKEEMKAAATKS</sequence>
<dbReference type="EMBL" id="JARKIF010000014">
    <property type="protein sequence ID" value="KAJ7623649.1"/>
    <property type="molecule type" value="Genomic_DNA"/>
</dbReference>
<feature type="compositionally biased region" description="Polar residues" evidence="1">
    <location>
        <begin position="11"/>
        <end position="20"/>
    </location>
</feature>
<accession>A0AAD7BKP8</accession>
<keyword evidence="3" id="KW-1185">Reference proteome</keyword>
<gene>
    <name evidence="2" type="ORF">FB45DRAFT_926336</name>
</gene>
<protein>
    <submittedName>
        <fullName evidence="2">Uncharacterized protein</fullName>
    </submittedName>
</protein>
<proteinExistence type="predicted"/>
<reference evidence="2" key="1">
    <citation type="submission" date="2023-03" db="EMBL/GenBank/DDBJ databases">
        <title>Massive genome expansion in bonnet fungi (Mycena s.s.) driven by repeated elements and novel gene families across ecological guilds.</title>
        <authorList>
            <consortium name="Lawrence Berkeley National Laboratory"/>
            <person name="Harder C.B."/>
            <person name="Miyauchi S."/>
            <person name="Viragh M."/>
            <person name="Kuo A."/>
            <person name="Thoen E."/>
            <person name="Andreopoulos B."/>
            <person name="Lu D."/>
            <person name="Skrede I."/>
            <person name="Drula E."/>
            <person name="Henrissat B."/>
            <person name="Morin E."/>
            <person name="Kohler A."/>
            <person name="Barry K."/>
            <person name="LaButti K."/>
            <person name="Morin E."/>
            <person name="Salamov A."/>
            <person name="Lipzen A."/>
            <person name="Mereny Z."/>
            <person name="Hegedus B."/>
            <person name="Baldrian P."/>
            <person name="Stursova M."/>
            <person name="Weitz H."/>
            <person name="Taylor A."/>
            <person name="Grigoriev I.V."/>
            <person name="Nagy L.G."/>
            <person name="Martin F."/>
            <person name="Kauserud H."/>
        </authorList>
    </citation>
    <scope>NUCLEOTIDE SEQUENCE</scope>
    <source>
        <strain evidence="2">9284</strain>
    </source>
</reference>
<name>A0AAD7BKP8_9AGAR</name>
<evidence type="ECO:0000313" key="3">
    <source>
        <dbReference type="Proteomes" id="UP001221142"/>
    </source>
</evidence>
<comment type="caution">
    <text evidence="2">The sequence shown here is derived from an EMBL/GenBank/DDBJ whole genome shotgun (WGS) entry which is preliminary data.</text>
</comment>
<evidence type="ECO:0000313" key="2">
    <source>
        <dbReference type="EMBL" id="KAJ7623649.1"/>
    </source>
</evidence>